<accession>A0A841PL18</accession>
<feature type="domain" description="AMP-dependent synthetase/ligase" evidence="7">
    <location>
        <begin position="96"/>
        <end position="473"/>
    </location>
</feature>
<feature type="domain" description="Acetyl-coenzyme A synthetase N-terminal" evidence="9">
    <location>
        <begin position="27"/>
        <end position="82"/>
    </location>
</feature>
<keyword evidence="5" id="KW-0067">ATP-binding</keyword>
<dbReference type="Proteomes" id="UP000568839">
    <property type="component" value="Unassembled WGS sequence"/>
</dbReference>
<dbReference type="GO" id="GO:0005524">
    <property type="term" value="F:ATP binding"/>
    <property type="evidence" value="ECO:0007669"/>
    <property type="project" value="UniProtKB-KW"/>
</dbReference>
<evidence type="ECO:0000256" key="2">
    <source>
        <dbReference type="ARBA" id="ARBA00013275"/>
    </source>
</evidence>
<dbReference type="InterPro" id="IPR042099">
    <property type="entry name" value="ANL_N_sf"/>
</dbReference>
<evidence type="ECO:0000313" key="10">
    <source>
        <dbReference type="EMBL" id="MBB6449557.1"/>
    </source>
</evidence>
<dbReference type="EMBL" id="JACHHJ010000001">
    <property type="protein sequence ID" value="MBB6449557.1"/>
    <property type="molecule type" value="Genomic_DNA"/>
</dbReference>
<dbReference type="GO" id="GO:0003987">
    <property type="term" value="F:acetate-CoA ligase activity"/>
    <property type="evidence" value="ECO:0007669"/>
    <property type="project" value="UniProtKB-EC"/>
</dbReference>
<dbReference type="SUPFAM" id="SSF56801">
    <property type="entry name" value="Acetyl-CoA synthetase-like"/>
    <property type="match status" value="1"/>
</dbReference>
<dbReference type="GO" id="GO:0006085">
    <property type="term" value="P:acetyl-CoA biosynthetic process"/>
    <property type="evidence" value="ECO:0007669"/>
    <property type="project" value="TreeGrafter"/>
</dbReference>
<evidence type="ECO:0000256" key="1">
    <source>
        <dbReference type="ARBA" id="ARBA00006432"/>
    </source>
</evidence>
<evidence type="ECO:0000259" key="8">
    <source>
        <dbReference type="Pfam" id="PF13193"/>
    </source>
</evidence>
<dbReference type="InterPro" id="IPR025110">
    <property type="entry name" value="AMP-bd_C"/>
</dbReference>
<dbReference type="InterPro" id="IPR032387">
    <property type="entry name" value="ACAS_N"/>
</dbReference>
<dbReference type="PANTHER" id="PTHR24095:SF14">
    <property type="entry name" value="ACETYL-COENZYME A SYNTHETASE 1"/>
    <property type="match status" value="1"/>
</dbReference>
<evidence type="ECO:0000256" key="5">
    <source>
        <dbReference type="ARBA" id="ARBA00022840"/>
    </source>
</evidence>
<dbReference type="AlphaFoldDB" id="A0A841PL18"/>
<dbReference type="PROSITE" id="PS00455">
    <property type="entry name" value="AMP_BINDING"/>
    <property type="match status" value="1"/>
</dbReference>
<dbReference type="PANTHER" id="PTHR24095">
    <property type="entry name" value="ACETYL-COENZYME A SYNTHETASE"/>
    <property type="match status" value="1"/>
</dbReference>
<dbReference type="Gene3D" id="3.40.50.12780">
    <property type="entry name" value="N-terminal domain of ligase-like"/>
    <property type="match status" value="1"/>
</dbReference>
<proteinExistence type="inferred from homology"/>
<evidence type="ECO:0000259" key="7">
    <source>
        <dbReference type="Pfam" id="PF00501"/>
    </source>
</evidence>
<evidence type="ECO:0000256" key="3">
    <source>
        <dbReference type="ARBA" id="ARBA00022598"/>
    </source>
</evidence>
<protein>
    <recommendedName>
        <fullName evidence="2">acetate--CoA ligase</fullName>
        <ecNumber evidence="2">6.2.1.1</ecNumber>
    </recommendedName>
</protein>
<dbReference type="Pfam" id="PF00501">
    <property type="entry name" value="AMP-binding"/>
    <property type="match status" value="1"/>
</dbReference>
<reference evidence="10 11" key="1">
    <citation type="submission" date="2020-08" db="EMBL/GenBank/DDBJ databases">
        <title>Genomic Encyclopedia of Type Strains, Phase IV (KMG-IV): sequencing the most valuable type-strain genomes for metagenomic binning, comparative biology and taxonomic classification.</title>
        <authorList>
            <person name="Goeker M."/>
        </authorList>
    </citation>
    <scope>NUCLEOTIDE SEQUENCE [LARGE SCALE GENOMIC DNA]</scope>
    <source>
        <strain evidence="10 11">DSM 21769</strain>
    </source>
</reference>
<keyword evidence="3 10" id="KW-0436">Ligase</keyword>
<evidence type="ECO:0000256" key="4">
    <source>
        <dbReference type="ARBA" id="ARBA00022741"/>
    </source>
</evidence>
<comment type="caution">
    <text evidence="10">The sequence shown here is derived from an EMBL/GenBank/DDBJ whole genome shotgun (WGS) entry which is preliminary data.</text>
</comment>
<dbReference type="EC" id="6.2.1.1" evidence="2"/>
<gene>
    <name evidence="10" type="ORF">HNR44_001506</name>
</gene>
<evidence type="ECO:0000256" key="6">
    <source>
        <dbReference type="ARBA" id="ARBA00022990"/>
    </source>
</evidence>
<dbReference type="Pfam" id="PF16177">
    <property type="entry name" value="ACAS_N"/>
    <property type="match status" value="1"/>
</dbReference>
<dbReference type="InterPro" id="IPR020845">
    <property type="entry name" value="AMP-binding_CS"/>
</dbReference>
<keyword evidence="11" id="KW-1185">Reference proteome</keyword>
<keyword evidence="4" id="KW-0547">Nucleotide-binding</keyword>
<evidence type="ECO:0000313" key="11">
    <source>
        <dbReference type="Proteomes" id="UP000568839"/>
    </source>
</evidence>
<keyword evidence="6" id="KW-0007">Acetylation</keyword>
<dbReference type="Pfam" id="PF13193">
    <property type="entry name" value="AMP-binding_C"/>
    <property type="match status" value="1"/>
</dbReference>
<dbReference type="InterPro" id="IPR045851">
    <property type="entry name" value="AMP-bd_C_sf"/>
</dbReference>
<dbReference type="InterPro" id="IPR000873">
    <property type="entry name" value="AMP-dep_synth/lig_dom"/>
</dbReference>
<organism evidence="10 11">
    <name type="scientific">Geomicrobium halophilum</name>
    <dbReference type="NCBI Taxonomy" id="549000"/>
    <lineage>
        <taxon>Bacteria</taxon>
        <taxon>Bacillati</taxon>
        <taxon>Bacillota</taxon>
        <taxon>Bacilli</taxon>
        <taxon>Bacillales</taxon>
        <taxon>Geomicrobium</taxon>
    </lineage>
</organism>
<name>A0A841PL18_9BACL</name>
<comment type="similarity">
    <text evidence="1">Belongs to the ATP-dependent AMP-binding enzyme family.</text>
</comment>
<evidence type="ECO:0000259" key="9">
    <source>
        <dbReference type="Pfam" id="PF16177"/>
    </source>
</evidence>
<dbReference type="Gene3D" id="3.30.300.30">
    <property type="match status" value="1"/>
</dbReference>
<feature type="domain" description="AMP-binding enzyme C-terminal" evidence="8">
    <location>
        <begin position="528"/>
        <end position="603"/>
    </location>
</feature>
<sequence length="637" mass="71111">MIWYPNPETSEHTRLYQWMKQLGFESYESLYQASINDVNWFSEELEKALGIVWRKPYKTAADFTAGVKWPKWYSGGQINIYESVVTKWAEIEASRHITAIHWVGEKGEIRTYTFKELEEACRTCASGLQSKGIQKGDVIGVYLPMIPETVITILAAAKLGAIVVPTFSGYGAEAVATRLKASEAKILITADGFYRRGKTVHMQKEASKAAELSPSIQHVVVVPRLESKVEGEGFISWSSLQTPLHNEREPEVMKPDAPLLLLYTSGTTGNPKGTVHTHAGFPIKAAFDAAFSMDVKQGDRVCWVTDMGWMMGPFLVFGALVNGATMVMYEGSPDYPHVGRLWEVTREEKLTHLGISPTLIKGLMRHGDEAVPAVSFPNLKAIASTGEPWNPDPWKWLFYKIGKGQVPIINYAGGTEISGGILTNVLIKPISPVTFNASMLGMAANVYNEHGEEVDDEIGELVIEKPWVGMTNGFWNDPDRYEKTYWEKYSDVWTHGDWVKRDKDGYWTITGRSDDIINVAGKRLGPAEMESILVDHSDVVEAAVVGIPDEMKGEVPVAFVVVSKDDNNLVHSLMRRIVDHLGKALRPHSIYIVKDLPKTRNAKVMRRVLKAAFLRKSTGNLDSLENPETLKEIENLQ</sequence>